<sequence>MFKSHVLEQGPMAHHQPMPVKQWGKQIGAEVDESYH</sequence>
<proteinExistence type="predicted"/>
<reference evidence="2" key="2">
    <citation type="journal article" date="2015" name="Fish Shellfish Immunol.">
        <title>Early steps in the European eel (Anguilla anguilla)-Vibrio vulnificus interaction in the gills: Role of the RtxA13 toxin.</title>
        <authorList>
            <person name="Callol A."/>
            <person name="Pajuelo D."/>
            <person name="Ebbesson L."/>
            <person name="Teles M."/>
            <person name="MacKenzie S."/>
            <person name="Amaro C."/>
        </authorList>
    </citation>
    <scope>NUCLEOTIDE SEQUENCE</scope>
</reference>
<dbReference type="EMBL" id="GBXM01052288">
    <property type="protein sequence ID" value="JAH56289.1"/>
    <property type="molecule type" value="Transcribed_RNA"/>
</dbReference>
<reference evidence="2" key="1">
    <citation type="submission" date="2014-11" db="EMBL/GenBank/DDBJ databases">
        <authorList>
            <person name="Amaro Gonzalez C."/>
        </authorList>
    </citation>
    <scope>NUCLEOTIDE SEQUENCE</scope>
</reference>
<feature type="region of interest" description="Disordered" evidence="1">
    <location>
        <begin position="1"/>
        <end position="36"/>
    </location>
</feature>
<protein>
    <submittedName>
        <fullName evidence="2">Uncharacterized protein</fullName>
    </submittedName>
</protein>
<dbReference type="AlphaFoldDB" id="A0A0E9TRH3"/>
<accession>A0A0E9TRH3</accession>
<evidence type="ECO:0000256" key="1">
    <source>
        <dbReference type="SAM" id="MobiDB-lite"/>
    </source>
</evidence>
<name>A0A0E9TRH3_ANGAN</name>
<evidence type="ECO:0000313" key="2">
    <source>
        <dbReference type="EMBL" id="JAH56289.1"/>
    </source>
</evidence>
<organism evidence="2">
    <name type="scientific">Anguilla anguilla</name>
    <name type="common">European freshwater eel</name>
    <name type="synonym">Muraena anguilla</name>
    <dbReference type="NCBI Taxonomy" id="7936"/>
    <lineage>
        <taxon>Eukaryota</taxon>
        <taxon>Metazoa</taxon>
        <taxon>Chordata</taxon>
        <taxon>Craniata</taxon>
        <taxon>Vertebrata</taxon>
        <taxon>Euteleostomi</taxon>
        <taxon>Actinopterygii</taxon>
        <taxon>Neopterygii</taxon>
        <taxon>Teleostei</taxon>
        <taxon>Anguilliformes</taxon>
        <taxon>Anguillidae</taxon>
        <taxon>Anguilla</taxon>
    </lineage>
</organism>